<dbReference type="SUPFAM" id="SSF63829">
    <property type="entry name" value="Calcium-dependent phosphotriesterase"/>
    <property type="match status" value="2"/>
</dbReference>
<dbReference type="InterPro" id="IPR015943">
    <property type="entry name" value="WD40/YVTN_repeat-like_dom_sf"/>
</dbReference>
<evidence type="ECO:0000313" key="17">
    <source>
        <dbReference type="Proteomes" id="UP000823862"/>
    </source>
</evidence>
<dbReference type="SUPFAM" id="SSF50998">
    <property type="entry name" value="Quinoprotein alcohol dehydrogenase-like"/>
    <property type="match status" value="1"/>
</dbReference>
<dbReference type="InterPro" id="IPR009057">
    <property type="entry name" value="Homeodomain-like_sf"/>
</dbReference>
<dbReference type="GO" id="GO:0000155">
    <property type="term" value="F:phosphorelay sensor kinase activity"/>
    <property type="evidence" value="ECO:0007669"/>
    <property type="project" value="InterPro"/>
</dbReference>
<comment type="caution">
    <text evidence="16">The sequence shown here is derived from an EMBL/GenBank/DDBJ whole genome shotgun (WGS) entry which is preliminary data.</text>
</comment>
<keyword evidence="12" id="KW-0472">Membrane</keyword>
<feature type="transmembrane region" description="Helical" evidence="12">
    <location>
        <begin position="717"/>
        <end position="738"/>
    </location>
</feature>
<dbReference type="PROSITE" id="PS50110">
    <property type="entry name" value="RESPONSE_REGULATORY"/>
    <property type="match status" value="1"/>
</dbReference>
<dbReference type="SMART" id="SM00448">
    <property type="entry name" value="REC"/>
    <property type="match status" value="1"/>
</dbReference>
<dbReference type="Gene3D" id="2.130.10.10">
    <property type="entry name" value="YVTN repeat-like/Quinoprotein amine dehydrogenase"/>
    <property type="match status" value="2"/>
</dbReference>
<dbReference type="InterPro" id="IPR005467">
    <property type="entry name" value="His_kinase_dom"/>
</dbReference>
<dbReference type="Pfam" id="PF02518">
    <property type="entry name" value="HATPase_c"/>
    <property type="match status" value="1"/>
</dbReference>
<dbReference type="SMART" id="SM00387">
    <property type="entry name" value="HATPase_c"/>
    <property type="match status" value="1"/>
</dbReference>
<dbReference type="GO" id="GO:0043565">
    <property type="term" value="F:sequence-specific DNA binding"/>
    <property type="evidence" value="ECO:0007669"/>
    <property type="project" value="InterPro"/>
</dbReference>
<dbReference type="InterPro" id="IPR036890">
    <property type="entry name" value="HATPase_C_sf"/>
</dbReference>
<dbReference type="SUPFAM" id="SSF47384">
    <property type="entry name" value="Homodimeric domain of signal transducing histidine kinase"/>
    <property type="match status" value="1"/>
</dbReference>
<dbReference type="InterPro" id="IPR011047">
    <property type="entry name" value="Quinoprotein_ADH-like_sf"/>
</dbReference>
<evidence type="ECO:0000259" key="14">
    <source>
        <dbReference type="PROSITE" id="PS50109"/>
    </source>
</evidence>
<evidence type="ECO:0000256" key="6">
    <source>
        <dbReference type="ARBA" id="ARBA00022777"/>
    </source>
</evidence>
<dbReference type="InterPro" id="IPR004358">
    <property type="entry name" value="Sig_transdc_His_kin-like_C"/>
</dbReference>
<dbReference type="Proteomes" id="UP000823862">
    <property type="component" value="Unassembled WGS sequence"/>
</dbReference>
<dbReference type="Pfam" id="PF00512">
    <property type="entry name" value="HisKA"/>
    <property type="match status" value="1"/>
</dbReference>
<dbReference type="SUPFAM" id="SSF52172">
    <property type="entry name" value="CheY-like"/>
    <property type="match status" value="1"/>
</dbReference>
<dbReference type="PANTHER" id="PTHR43547">
    <property type="entry name" value="TWO-COMPONENT HISTIDINE KINASE"/>
    <property type="match status" value="1"/>
</dbReference>
<feature type="domain" description="Histidine kinase" evidence="14">
    <location>
        <begin position="787"/>
        <end position="1004"/>
    </location>
</feature>
<dbReference type="Gene3D" id="1.10.287.130">
    <property type="match status" value="1"/>
</dbReference>
<keyword evidence="7" id="KW-0067">ATP-binding</keyword>
<dbReference type="CDD" id="cd00082">
    <property type="entry name" value="HisKA"/>
    <property type="match status" value="1"/>
</dbReference>
<dbReference type="InterPro" id="IPR011110">
    <property type="entry name" value="Reg_prop"/>
</dbReference>
<dbReference type="PROSITE" id="PS01124">
    <property type="entry name" value="HTH_ARAC_FAMILY_2"/>
    <property type="match status" value="1"/>
</dbReference>
<dbReference type="GO" id="GO:0003700">
    <property type="term" value="F:DNA-binding transcription factor activity"/>
    <property type="evidence" value="ECO:0007669"/>
    <property type="project" value="InterPro"/>
</dbReference>
<dbReference type="InterPro" id="IPR018060">
    <property type="entry name" value="HTH_AraC"/>
</dbReference>
<proteinExistence type="predicted"/>
<keyword evidence="4" id="KW-0808">Transferase</keyword>
<feature type="domain" description="HTH araC/xylS-type" evidence="13">
    <location>
        <begin position="1199"/>
        <end position="1299"/>
    </location>
</feature>
<sequence length="1309" mass="150473">MTISQDELGRMWFGTREGINVYDGREIIFYKGWVRGSRDRVWLGNDISYVCRGNDKNMYILSEENLYGYDVKGDFFRQLTFGGTTWTVVEDGGNVWFVQNDSIFRWDMQTDRRRYMRKSPVSKPTALRITKDYLFVGSRQGLFMCSYEGEDSKLYLKGLEIYSLFESRSEEMWIGTRMDGLYRLKDAEISRVPYSADGTQGTIDSQIREFVEDNDGNIWFGTFSGLQTYRISDKKYARIDVPMYVGGLNHPSIFSLFKDNNGVIWIGSYYGGVNYFDPRRNGIVHYDYQNYTGGPLYYSLIGNMVKDRDGNLWLSTDGGGISCLDKNWNLLEQFTAGNGSQSLLHNNIKDIVYDESRDCLFIGTYLGGLSRYDRRTHRFYNYLQHQPSQNSGDSPGAVIHHLKLWRGDLYISSREGIFRLDPDRNHFERINENRYCEWFDIDQDGTLYMMGSHSFTFFPLDDVSHRKTVWMDSNGGHGSLSQVLAYQGSLYVCMLGSGLYRFDKKTEQLHCLSEIYEDLPSSYCYAVEPIDSTRLLVLSDKGISLLSFPEKQVSTLTLGTYATGASVIDGCGLFSDGHQVYVGDTKGVTFFSLEEFELSRQLTPYFSSLWVNNLLVEPGDKSGILQQALPFTQELHLQAHQNNLTIYFQLKGSMYQHTDVVCEYKLEGFDKEWTPVTEQRIRYTRLRAGDYDLFIRPVGNPEAVQKMSIHIAAPFYATWWAILLYLLVTGSVVAYWIWNRQQKHAWALSLETEKRKQQALEFSLEKERMQARYTDEMNREKLVFFTNVSHELRTPLTLIVSYVDSLLEERLPDALYHKLQRIKQHSQIMTQLVTDLLDFRKFSQNKGKLVLSELDIVRFAYDIYTSFSYFAQHRSINYTFSGTSGSLVGWFDRQQLRKVLTNLLSNAFKYTPNGREISVKVAPWDDGVKITVSDTGIGIAPEDVPHIFDRFYQGKRQDVTEQMAGTGIGLALTKRLVELHHGRIYVESKLGAGSIFNVFLPLAREAYEGDEHIEWNDSGEAEKTVENHPLYEACLETEEGEEDVAKTERRYTVLLVEDNQEMRAVLKRIFQPHYHIRLASNGQEALEVVRTKLPDLVVSDVMMPVMNGTEFCAQVKKDPDLCHIPVILLTALNTPEKSIEGLSLGADDYITKPFNARVLLARADNLLRSRMLLRQQIGQKPMAEVDFSGISLYDRNFLQQVETVVKQHLADQDFDIPMLCREIGIGRSTLFSKFKILMEMTPNAFITNVRLQAAEAMFRSNPSLSVSEVVVRCGFSSVPYFRQCFKEKYGKSPLAYRKELGQNIASDEE</sequence>
<dbReference type="Gene3D" id="1.10.10.60">
    <property type="entry name" value="Homeodomain-like"/>
    <property type="match status" value="1"/>
</dbReference>
<organism evidence="16 17">
    <name type="scientific">Candidatus Bacteroides avicola</name>
    <dbReference type="NCBI Taxonomy" id="2838468"/>
    <lineage>
        <taxon>Bacteria</taxon>
        <taxon>Pseudomonadati</taxon>
        <taxon>Bacteroidota</taxon>
        <taxon>Bacteroidia</taxon>
        <taxon>Bacteroidales</taxon>
        <taxon>Bacteroidaceae</taxon>
        <taxon>Bacteroides</taxon>
    </lineage>
</organism>
<reference evidence="16" key="2">
    <citation type="submission" date="2021-04" db="EMBL/GenBank/DDBJ databases">
        <authorList>
            <person name="Gilroy R."/>
        </authorList>
    </citation>
    <scope>NUCLEOTIDE SEQUENCE</scope>
    <source>
        <strain evidence="16">ChiHjej12B11-9795</strain>
    </source>
</reference>
<dbReference type="InterPro" id="IPR003594">
    <property type="entry name" value="HATPase_dom"/>
</dbReference>
<keyword evidence="12" id="KW-0812">Transmembrane</keyword>
<keyword evidence="9" id="KW-0805">Transcription regulation</keyword>
<dbReference type="InterPro" id="IPR003661">
    <property type="entry name" value="HisK_dim/P_dom"/>
</dbReference>
<dbReference type="PANTHER" id="PTHR43547:SF2">
    <property type="entry name" value="HYBRID SIGNAL TRANSDUCTION HISTIDINE KINASE C"/>
    <property type="match status" value="1"/>
</dbReference>
<evidence type="ECO:0000256" key="10">
    <source>
        <dbReference type="ARBA" id="ARBA00023163"/>
    </source>
</evidence>
<dbReference type="EC" id="2.7.13.3" evidence="2"/>
<evidence type="ECO:0000256" key="12">
    <source>
        <dbReference type="SAM" id="Phobius"/>
    </source>
</evidence>
<evidence type="ECO:0000256" key="11">
    <source>
        <dbReference type="PROSITE-ProRule" id="PRU00169"/>
    </source>
</evidence>
<dbReference type="EMBL" id="DWZI01000049">
    <property type="protein sequence ID" value="HJA86500.1"/>
    <property type="molecule type" value="Genomic_DNA"/>
</dbReference>
<dbReference type="InterPro" id="IPR001789">
    <property type="entry name" value="Sig_transdc_resp-reg_receiver"/>
</dbReference>
<dbReference type="SUPFAM" id="SSF46689">
    <property type="entry name" value="Homeodomain-like"/>
    <property type="match status" value="1"/>
</dbReference>
<evidence type="ECO:0000256" key="7">
    <source>
        <dbReference type="ARBA" id="ARBA00022840"/>
    </source>
</evidence>
<evidence type="ECO:0000256" key="4">
    <source>
        <dbReference type="ARBA" id="ARBA00022679"/>
    </source>
</evidence>
<dbReference type="Pfam" id="PF12833">
    <property type="entry name" value="HTH_18"/>
    <property type="match status" value="1"/>
</dbReference>
<dbReference type="Gene3D" id="2.60.40.10">
    <property type="entry name" value="Immunoglobulins"/>
    <property type="match status" value="1"/>
</dbReference>
<dbReference type="PRINTS" id="PR00344">
    <property type="entry name" value="BCTRLSENSOR"/>
</dbReference>
<evidence type="ECO:0000259" key="13">
    <source>
        <dbReference type="PROSITE" id="PS01124"/>
    </source>
</evidence>
<dbReference type="SUPFAM" id="SSF55874">
    <property type="entry name" value="ATPase domain of HSP90 chaperone/DNA topoisomerase II/histidine kinase"/>
    <property type="match status" value="1"/>
</dbReference>
<dbReference type="GO" id="GO:0005524">
    <property type="term" value="F:ATP binding"/>
    <property type="evidence" value="ECO:0007669"/>
    <property type="project" value="UniProtKB-KW"/>
</dbReference>
<evidence type="ECO:0000256" key="5">
    <source>
        <dbReference type="ARBA" id="ARBA00022741"/>
    </source>
</evidence>
<keyword evidence="12" id="KW-1133">Transmembrane helix</keyword>
<dbReference type="Gene3D" id="3.30.565.10">
    <property type="entry name" value="Histidine kinase-like ATPase, C-terminal domain"/>
    <property type="match status" value="1"/>
</dbReference>
<evidence type="ECO:0000256" key="1">
    <source>
        <dbReference type="ARBA" id="ARBA00000085"/>
    </source>
</evidence>
<evidence type="ECO:0000259" key="15">
    <source>
        <dbReference type="PROSITE" id="PS50110"/>
    </source>
</evidence>
<evidence type="ECO:0000256" key="3">
    <source>
        <dbReference type="ARBA" id="ARBA00022553"/>
    </source>
</evidence>
<evidence type="ECO:0000256" key="8">
    <source>
        <dbReference type="ARBA" id="ARBA00023012"/>
    </source>
</evidence>
<dbReference type="CDD" id="cd00075">
    <property type="entry name" value="HATPase"/>
    <property type="match status" value="1"/>
</dbReference>
<dbReference type="InterPro" id="IPR036097">
    <property type="entry name" value="HisK_dim/P_sf"/>
</dbReference>
<dbReference type="SMART" id="SM00388">
    <property type="entry name" value="HisKA"/>
    <property type="match status" value="1"/>
</dbReference>
<evidence type="ECO:0000256" key="9">
    <source>
        <dbReference type="ARBA" id="ARBA00023015"/>
    </source>
</evidence>
<feature type="modified residue" description="4-aspartylphosphate" evidence="11">
    <location>
        <position position="1100"/>
    </location>
</feature>
<name>A0A9D2HVY2_9BACE</name>
<keyword evidence="5" id="KW-0547">Nucleotide-binding</keyword>
<reference evidence="16" key="1">
    <citation type="journal article" date="2021" name="PeerJ">
        <title>Extensive microbial diversity within the chicken gut microbiome revealed by metagenomics and culture.</title>
        <authorList>
            <person name="Gilroy R."/>
            <person name="Ravi A."/>
            <person name="Getino M."/>
            <person name="Pursley I."/>
            <person name="Horton D.L."/>
            <person name="Alikhan N.F."/>
            <person name="Baker D."/>
            <person name="Gharbi K."/>
            <person name="Hall N."/>
            <person name="Watson M."/>
            <person name="Adriaenssens E.M."/>
            <person name="Foster-Nyarko E."/>
            <person name="Jarju S."/>
            <person name="Secka A."/>
            <person name="Antonio M."/>
            <person name="Oren A."/>
            <person name="Chaudhuri R.R."/>
            <person name="La Ragione R."/>
            <person name="Hildebrand F."/>
            <person name="Pallen M.J."/>
        </authorList>
    </citation>
    <scope>NUCLEOTIDE SEQUENCE</scope>
    <source>
        <strain evidence="16">ChiHjej12B11-9795</strain>
    </source>
</reference>
<dbReference type="FunFam" id="3.30.565.10:FF:000037">
    <property type="entry name" value="Hybrid sensor histidine kinase/response regulator"/>
    <property type="match status" value="1"/>
</dbReference>
<evidence type="ECO:0000313" key="16">
    <source>
        <dbReference type="EMBL" id="HJA86500.1"/>
    </source>
</evidence>
<keyword evidence="3 11" id="KW-0597">Phosphoprotein</keyword>
<keyword evidence="8" id="KW-0902">Two-component regulatory system</keyword>
<dbReference type="Gene3D" id="3.40.50.2300">
    <property type="match status" value="1"/>
</dbReference>
<dbReference type="Pfam" id="PF07494">
    <property type="entry name" value="Reg_prop"/>
    <property type="match status" value="2"/>
</dbReference>
<comment type="catalytic activity">
    <reaction evidence="1">
        <text>ATP + protein L-histidine = ADP + protein N-phospho-L-histidine.</text>
        <dbReference type="EC" id="2.7.13.3"/>
    </reaction>
</comment>
<dbReference type="Pfam" id="PF00072">
    <property type="entry name" value="Response_reg"/>
    <property type="match status" value="1"/>
</dbReference>
<feature type="domain" description="Response regulatory" evidence="15">
    <location>
        <begin position="1052"/>
        <end position="1167"/>
    </location>
</feature>
<protein>
    <recommendedName>
        <fullName evidence="2">histidine kinase</fullName>
        <ecNumber evidence="2">2.7.13.3</ecNumber>
    </recommendedName>
</protein>
<dbReference type="InterPro" id="IPR013783">
    <property type="entry name" value="Ig-like_fold"/>
</dbReference>
<dbReference type="PROSITE" id="PS50109">
    <property type="entry name" value="HIS_KIN"/>
    <property type="match status" value="1"/>
</dbReference>
<dbReference type="InterPro" id="IPR011006">
    <property type="entry name" value="CheY-like_superfamily"/>
</dbReference>
<gene>
    <name evidence="16" type="ORF">H9950_10000</name>
</gene>
<dbReference type="SMART" id="SM00342">
    <property type="entry name" value="HTH_ARAC"/>
    <property type="match status" value="1"/>
</dbReference>
<keyword evidence="10" id="KW-0804">Transcription</keyword>
<evidence type="ECO:0000256" key="2">
    <source>
        <dbReference type="ARBA" id="ARBA00012438"/>
    </source>
</evidence>
<keyword evidence="6" id="KW-0418">Kinase</keyword>
<accession>A0A9D2HVY2</accession>